<dbReference type="RefSeq" id="WP_262069190.1">
    <property type="nucleotide sequence ID" value="NZ_JAMXOC010000011.1"/>
</dbReference>
<dbReference type="Pfam" id="PF08544">
    <property type="entry name" value="GHMP_kinases_C"/>
    <property type="match status" value="1"/>
</dbReference>
<comment type="similarity">
    <text evidence="1 9">Belongs to the GHMP kinase family. IspE subfamily.</text>
</comment>
<comment type="pathway">
    <text evidence="9">Isoprenoid biosynthesis; isopentenyl diphosphate biosynthesis via DXP pathway; isopentenyl diphosphate from 1-deoxy-D-xylulose 5-phosphate: step 3/6.</text>
</comment>
<evidence type="ECO:0000256" key="9">
    <source>
        <dbReference type="HAMAP-Rule" id="MF_00061"/>
    </source>
</evidence>
<keyword evidence="7 9" id="KW-0067">ATP-binding</keyword>
<dbReference type="Gene3D" id="3.30.230.10">
    <property type="match status" value="1"/>
</dbReference>
<evidence type="ECO:0000256" key="5">
    <source>
        <dbReference type="ARBA" id="ARBA00022741"/>
    </source>
</evidence>
<dbReference type="PANTHER" id="PTHR43527">
    <property type="entry name" value="4-DIPHOSPHOCYTIDYL-2-C-METHYL-D-ERYTHRITOL KINASE, CHLOROPLASTIC"/>
    <property type="match status" value="1"/>
</dbReference>
<comment type="caution">
    <text evidence="12">The sequence shown here is derived from an EMBL/GenBank/DDBJ whole genome shotgun (WGS) entry which is preliminary data.</text>
</comment>
<gene>
    <name evidence="9 12" type="primary">ispE</name>
    <name evidence="12" type="ORF">NK118_08605</name>
</gene>
<evidence type="ECO:0000259" key="10">
    <source>
        <dbReference type="Pfam" id="PF00288"/>
    </source>
</evidence>
<evidence type="ECO:0000256" key="2">
    <source>
        <dbReference type="ARBA" id="ARBA00012052"/>
    </source>
</evidence>
<dbReference type="SUPFAM" id="SSF55060">
    <property type="entry name" value="GHMP Kinase, C-terminal domain"/>
    <property type="match status" value="1"/>
</dbReference>
<evidence type="ECO:0000259" key="11">
    <source>
        <dbReference type="Pfam" id="PF08544"/>
    </source>
</evidence>
<dbReference type="Pfam" id="PF00288">
    <property type="entry name" value="GHMP_kinases_N"/>
    <property type="match status" value="1"/>
</dbReference>
<protein>
    <recommendedName>
        <fullName evidence="3 9">4-diphosphocytidyl-2-C-methyl-D-erythritol kinase</fullName>
        <shortName evidence="9">CMK</shortName>
        <ecNumber evidence="2 9">2.7.1.148</ecNumber>
    </recommendedName>
    <alternativeName>
        <fullName evidence="8 9">4-(cytidine-5'-diphospho)-2-C-methyl-D-erythritol kinase</fullName>
    </alternativeName>
</protein>
<evidence type="ECO:0000256" key="4">
    <source>
        <dbReference type="ARBA" id="ARBA00022679"/>
    </source>
</evidence>
<dbReference type="EMBL" id="JAMZFV010000011">
    <property type="protein sequence ID" value="MCP1110310.1"/>
    <property type="molecule type" value="Genomic_DNA"/>
</dbReference>
<keyword evidence="5 9" id="KW-0547">Nucleotide-binding</keyword>
<dbReference type="InterPro" id="IPR004424">
    <property type="entry name" value="IspE"/>
</dbReference>
<dbReference type="InterPro" id="IPR006204">
    <property type="entry name" value="GHMP_kinase_N_dom"/>
</dbReference>
<keyword evidence="6 9" id="KW-0418">Kinase</keyword>
<comment type="catalytic activity">
    <reaction evidence="9">
        <text>4-CDP-2-C-methyl-D-erythritol + ATP = 4-CDP-2-C-methyl-D-erythritol 2-phosphate + ADP + H(+)</text>
        <dbReference type="Rhea" id="RHEA:18437"/>
        <dbReference type="ChEBI" id="CHEBI:15378"/>
        <dbReference type="ChEBI" id="CHEBI:30616"/>
        <dbReference type="ChEBI" id="CHEBI:57823"/>
        <dbReference type="ChEBI" id="CHEBI:57919"/>
        <dbReference type="ChEBI" id="CHEBI:456216"/>
        <dbReference type="EC" id="2.7.1.148"/>
    </reaction>
</comment>
<dbReference type="InterPro" id="IPR013750">
    <property type="entry name" value="GHMP_kinase_C_dom"/>
</dbReference>
<dbReference type="NCBIfam" id="TIGR00154">
    <property type="entry name" value="ispE"/>
    <property type="match status" value="1"/>
</dbReference>
<dbReference type="PIRSF" id="PIRSF010376">
    <property type="entry name" value="IspE"/>
    <property type="match status" value="1"/>
</dbReference>
<dbReference type="Proteomes" id="UP001523565">
    <property type="component" value="Unassembled WGS sequence"/>
</dbReference>
<dbReference type="InterPro" id="IPR036554">
    <property type="entry name" value="GHMP_kinase_C_sf"/>
</dbReference>
<dbReference type="PANTHER" id="PTHR43527:SF2">
    <property type="entry name" value="4-DIPHOSPHOCYTIDYL-2-C-METHYL-D-ERYTHRITOL KINASE, CHLOROPLASTIC"/>
    <property type="match status" value="1"/>
</dbReference>
<reference evidence="12 13" key="1">
    <citation type="journal article" date="2022" name="Genome Biol. Evol.">
        <title>Host diet, physiology and behaviors set the stage for Lachnospiraceae cladogenesis.</title>
        <authorList>
            <person name="Vera-Ponce De Leon A."/>
            <person name="Schneider M."/>
            <person name="Jahnes B.C."/>
            <person name="Sadowski V."/>
            <person name="Camuy-Velez L.A."/>
            <person name="Duan J."/>
            <person name="Sabree Z.L."/>
        </authorList>
    </citation>
    <scope>NUCLEOTIDE SEQUENCE [LARGE SCALE GENOMIC DNA]</scope>
    <source>
        <strain evidence="12 13">PAL227</strain>
    </source>
</reference>
<keyword evidence="9" id="KW-0414">Isoprene biosynthesis</keyword>
<feature type="active site" evidence="9">
    <location>
        <position position="137"/>
    </location>
</feature>
<dbReference type="SUPFAM" id="SSF54211">
    <property type="entry name" value="Ribosomal protein S5 domain 2-like"/>
    <property type="match status" value="1"/>
</dbReference>
<evidence type="ECO:0000256" key="8">
    <source>
        <dbReference type="ARBA" id="ARBA00032554"/>
    </source>
</evidence>
<feature type="active site" evidence="9">
    <location>
        <position position="11"/>
    </location>
</feature>
<organism evidence="12 13">
    <name type="scientific">Ohessyouella blattaphilus</name>
    <dbReference type="NCBI Taxonomy" id="2949333"/>
    <lineage>
        <taxon>Bacteria</taxon>
        <taxon>Bacillati</taxon>
        <taxon>Bacillota</taxon>
        <taxon>Clostridia</taxon>
        <taxon>Lachnospirales</taxon>
        <taxon>Lachnospiraceae</taxon>
        <taxon>Ohessyouella</taxon>
    </lineage>
</organism>
<dbReference type="InterPro" id="IPR014721">
    <property type="entry name" value="Ribsml_uS5_D2-typ_fold_subgr"/>
</dbReference>
<evidence type="ECO:0000256" key="1">
    <source>
        <dbReference type="ARBA" id="ARBA00009684"/>
    </source>
</evidence>
<dbReference type="Gene3D" id="3.30.70.890">
    <property type="entry name" value="GHMP kinase, C-terminal domain"/>
    <property type="match status" value="1"/>
</dbReference>
<proteinExistence type="inferred from homology"/>
<feature type="binding site" evidence="9">
    <location>
        <begin position="95"/>
        <end position="105"/>
    </location>
    <ligand>
        <name>ATP</name>
        <dbReference type="ChEBI" id="CHEBI:30616"/>
    </ligand>
</feature>
<evidence type="ECO:0000256" key="6">
    <source>
        <dbReference type="ARBA" id="ARBA00022777"/>
    </source>
</evidence>
<accession>A0ABT1EHY0</accession>
<evidence type="ECO:0000313" key="12">
    <source>
        <dbReference type="EMBL" id="MCP1110310.1"/>
    </source>
</evidence>
<keyword evidence="4 9" id="KW-0808">Transferase</keyword>
<name>A0ABT1EHY0_9FIRM</name>
<dbReference type="InterPro" id="IPR020568">
    <property type="entry name" value="Ribosomal_Su5_D2-typ_SF"/>
</dbReference>
<evidence type="ECO:0000313" key="13">
    <source>
        <dbReference type="Proteomes" id="UP001523565"/>
    </source>
</evidence>
<dbReference type="GO" id="GO:0050515">
    <property type="term" value="F:4-(cytidine 5'-diphospho)-2-C-methyl-D-erythritol kinase activity"/>
    <property type="evidence" value="ECO:0007669"/>
    <property type="project" value="UniProtKB-EC"/>
</dbReference>
<evidence type="ECO:0000256" key="7">
    <source>
        <dbReference type="ARBA" id="ARBA00022840"/>
    </source>
</evidence>
<dbReference type="HAMAP" id="MF_00061">
    <property type="entry name" value="IspE"/>
    <property type="match status" value="1"/>
</dbReference>
<evidence type="ECO:0000256" key="3">
    <source>
        <dbReference type="ARBA" id="ARBA00017473"/>
    </source>
</evidence>
<feature type="domain" description="GHMP kinase C-terminal" evidence="11">
    <location>
        <begin position="199"/>
        <end position="269"/>
    </location>
</feature>
<sequence>MEKITVRVPGKINLTLDILGRFANGYHDLQMVMSSVSLYDEITLVKKEEKNISVTVDKRDLPVDERNLAYRAAALLMEEFALTGGVEIAIKKQIPIAAGMAGGSADAAGVLKGMNSLFELGLELPELQKRGLTLGADVPFCLLGGCALAEGVGERLTPLEPLPRAYLVLAKPDFAVSTPWAFAQWDKEPTKERPDLAGMLAGIKEGDIRQIAAKLGNVLEGVTGREYPVVWAIKEKMKEYGALNALMTGSGPTVFGIYTELEQAKRAHTVIKESRMAGEVHVVKLGEWEEGR</sequence>
<feature type="domain" description="GHMP kinase N-terminal" evidence="10">
    <location>
        <begin position="67"/>
        <end position="145"/>
    </location>
</feature>
<dbReference type="EC" id="2.7.1.148" evidence="2 9"/>
<comment type="function">
    <text evidence="9">Catalyzes the phosphorylation of the position 2 hydroxy group of 4-diphosphocytidyl-2C-methyl-D-erythritol.</text>
</comment>
<keyword evidence="13" id="KW-1185">Reference proteome</keyword>